<keyword evidence="2" id="KW-1185">Reference proteome</keyword>
<evidence type="ECO:0000313" key="1">
    <source>
        <dbReference type="EMBL" id="SCL64245.1"/>
    </source>
</evidence>
<proteinExistence type="predicted"/>
<protein>
    <submittedName>
        <fullName evidence="1">Uncharacterized protein</fullName>
    </submittedName>
</protein>
<sequence>MPISQVVRHDLLGAALAELDAPDRATLLTAAPALRRLADLMTRQR</sequence>
<gene>
    <name evidence="1" type="ORF">GA0070606_3932</name>
</gene>
<accession>A0A1C6VDA8</accession>
<organism evidence="1 2">
    <name type="scientific">Micromonospora citrea</name>
    <dbReference type="NCBI Taxonomy" id="47855"/>
    <lineage>
        <taxon>Bacteria</taxon>
        <taxon>Bacillati</taxon>
        <taxon>Actinomycetota</taxon>
        <taxon>Actinomycetes</taxon>
        <taxon>Micromonosporales</taxon>
        <taxon>Micromonosporaceae</taxon>
        <taxon>Micromonospora</taxon>
    </lineage>
</organism>
<name>A0A1C6VDA8_9ACTN</name>
<dbReference type="Proteomes" id="UP000199001">
    <property type="component" value="Unassembled WGS sequence"/>
</dbReference>
<evidence type="ECO:0000313" key="2">
    <source>
        <dbReference type="Proteomes" id="UP000199001"/>
    </source>
</evidence>
<dbReference type="EMBL" id="FMHZ01000002">
    <property type="protein sequence ID" value="SCL64245.1"/>
    <property type="molecule type" value="Genomic_DNA"/>
</dbReference>
<reference evidence="2" key="1">
    <citation type="submission" date="2016-06" db="EMBL/GenBank/DDBJ databases">
        <authorList>
            <person name="Varghese N."/>
            <person name="Submissions Spin"/>
        </authorList>
    </citation>
    <scope>NUCLEOTIDE SEQUENCE [LARGE SCALE GENOMIC DNA]</scope>
    <source>
        <strain evidence="2">DSM 43903</strain>
    </source>
</reference>
<dbReference type="AlphaFoldDB" id="A0A1C6VDA8"/>